<evidence type="ECO:0000313" key="9">
    <source>
        <dbReference type="Proteomes" id="UP000527616"/>
    </source>
</evidence>
<reference evidence="8 9" key="1">
    <citation type="submission" date="2020-07" db="EMBL/GenBank/DDBJ databases">
        <title>Sequencing the genomes of 1000 actinobacteria strains.</title>
        <authorList>
            <person name="Klenk H.-P."/>
        </authorList>
    </citation>
    <scope>NUCLEOTIDE SEQUENCE [LARGE SCALE GENOMIC DNA]</scope>
    <source>
        <strain evidence="8 9">DSM 103164</strain>
    </source>
</reference>
<keyword evidence="9" id="KW-1185">Reference proteome</keyword>
<name>A0A7Z0D630_9ACTN</name>
<dbReference type="EMBL" id="JACBZS010000001">
    <property type="protein sequence ID" value="NYI69567.1"/>
    <property type="molecule type" value="Genomic_DNA"/>
</dbReference>
<comment type="caution">
    <text evidence="8">The sequence shown here is derived from an EMBL/GenBank/DDBJ whole genome shotgun (WGS) entry which is preliminary data.</text>
</comment>
<dbReference type="NCBIfam" id="TIGR00250">
    <property type="entry name" value="RNAse_H_YqgF"/>
    <property type="match status" value="1"/>
</dbReference>
<dbReference type="SMART" id="SM00732">
    <property type="entry name" value="YqgFc"/>
    <property type="match status" value="1"/>
</dbReference>
<dbReference type="GO" id="GO:0000967">
    <property type="term" value="P:rRNA 5'-end processing"/>
    <property type="evidence" value="ECO:0007669"/>
    <property type="project" value="UniProtKB-UniRule"/>
</dbReference>
<dbReference type="InterPro" id="IPR005227">
    <property type="entry name" value="YqgF"/>
</dbReference>
<evidence type="ECO:0000256" key="1">
    <source>
        <dbReference type="ARBA" id="ARBA00022490"/>
    </source>
</evidence>
<dbReference type="SUPFAM" id="SSF53098">
    <property type="entry name" value="Ribonuclease H-like"/>
    <property type="match status" value="1"/>
</dbReference>
<comment type="similarity">
    <text evidence="5">Belongs to the YqgF HJR family.</text>
</comment>
<evidence type="ECO:0000256" key="5">
    <source>
        <dbReference type="HAMAP-Rule" id="MF_00651"/>
    </source>
</evidence>
<evidence type="ECO:0000259" key="7">
    <source>
        <dbReference type="SMART" id="SM00732"/>
    </source>
</evidence>
<dbReference type="GO" id="GO:0016788">
    <property type="term" value="F:hydrolase activity, acting on ester bonds"/>
    <property type="evidence" value="ECO:0007669"/>
    <property type="project" value="UniProtKB-UniRule"/>
</dbReference>
<feature type="domain" description="YqgF/RNase H-like" evidence="7">
    <location>
        <begin position="4"/>
        <end position="103"/>
    </location>
</feature>
<proteinExistence type="inferred from homology"/>
<sequence>MRTGTRLGIDWGEARIGVAACDPRGALAYPVETVPASPAPVDRIVALVAEYDPIEIVVGLPRSLAGGEGPAAARIREHAAQLARALPEVPLRLVDERLTTVSASRMLTGQGRKARRQRSVIDQAAAVAILTDALEAERSTGQPPGEEVTIRREPDRGGTQQ</sequence>
<dbReference type="RefSeq" id="WP_179443623.1">
    <property type="nucleotide sequence ID" value="NZ_JACBZS010000001.1"/>
</dbReference>
<dbReference type="Proteomes" id="UP000527616">
    <property type="component" value="Unassembled WGS sequence"/>
</dbReference>
<dbReference type="InterPro" id="IPR012337">
    <property type="entry name" value="RNaseH-like_sf"/>
</dbReference>
<dbReference type="HAMAP" id="MF_00651">
    <property type="entry name" value="Nuclease_YqgF"/>
    <property type="match status" value="1"/>
</dbReference>
<keyword evidence="1 5" id="KW-0963">Cytoplasm</keyword>
<dbReference type="EC" id="3.1.-.-" evidence="5"/>
<dbReference type="PANTHER" id="PTHR33317:SF4">
    <property type="entry name" value="POLYNUCLEOTIDYL TRANSFERASE, RIBONUCLEASE H-LIKE SUPERFAMILY PROTEIN"/>
    <property type="match status" value="1"/>
</dbReference>
<feature type="region of interest" description="Disordered" evidence="6">
    <location>
        <begin position="135"/>
        <end position="161"/>
    </location>
</feature>
<gene>
    <name evidence="8" type="ORF">GGQ54_000127</name>
</gene>
<keyword evidence="2 5" id="KW-0690">Ribosome biogenesis</keyword>
<dbReference type="InterPro" id="IPR037027">
    <property type="entry name" value="YqgF/RNaseH-like_dom_sf"/>
</dbReference>
<evidence type="ECO:0000313" key="8">
    <source>
        <dbReference type="EMBL" id="NYI69567.1"/>
    </source>
</evidence>
<organism evidence="8 9">
    <name type="scientific">Naumannella cuiyingiana</name>
    <dbReference type="NCBI Taxonomy" id="1347891"/>
    <lineage>
        <taxon>Bacteria</taxon>
        <taxon>Bacillati</taxon>
        <taxon>Actinomycetota</taxon>
        <taxon>Actinomycetes</taxon>
        <taxon>Propionibacteriales</taxon>
        <taxon>Propionibacteriaceae</taxon>
        <taxon>Naumannella</taxon>
    </lineage>
</organism>
<dbReference type="Pfam" id="PF03652">
    <property type="entry name" value="RuvX"/>
    <property type="match status" value="1"/>
</dbReference>
<dbReference type="InterPro" id="IPR006641">
    <property type="entry name" value="YqgF/RNaseH-like_dom"/>
</dbReference>
<dbReference type="PANTHER" id="PTHR33317">
    <property type="entry name" value="POLYNUCLEOTIDYL TRANSFERASE, RIBONUCLEASE H-LIKE SUPERFAMILY PROTEIN"/>
    <property type="match status" value="1"/>
</dbReference>
<evidence type="ECO:0000256" key="4">
    <source>
        <dbReference type="ARBA" id="ARBA00022801"/>
    </source>
</evidence>
<keyword evidence="3 5" id="KW-0540">Nuclease</keyword>
<dbReference type="CDD" id="cd16964">
    <property type="entry name" value="YqgF"/>
    <property type="match status" value="1"/>
</dbReference>
<comment type="subcellular location">
    <subcellularLocation>
        <location evidence="5">Cytoplasm</location>
    </subcellularLocation>
</comment>
<dbReference type="AlphaFoldDB" id="A0A7Z0D630"/>
<evidence type="ECO:0000256" key="3">
    <source>
        <dbReference type="ARBA" id="ARBA00022722"/>
    </source>
</evidence>
<dbReference type="GO" id="GO:0005829">
    <property type="term" value="C:cytosol"/>
    <property type="evidence" value="ECO:0007669"/>
    <property type="project" value="TreeGrafter"/>
</dbReference>
<feature type="compositionally biased region" description="Basic and acidic residues" evidence="6">
    <location>
        <begin position="148"/>
        <end position="161"/>
    </location>
</feature>
<evidence type="ECO:0000256" key="6">
    <source>
        <dbReference type="SAM" id="MobiDB-lite"/>
    </source>
</evidence>
<protein>
    <recommendedName>
        <fullName evidence="5">Putative pre-16S rRNA nuclease</fullName>
        <ecNumber evidence="5">3.1.-.-</ecNumber>
    </recommendedName>
</protein>
<dbReference type="GO" id="GO:0004518">
    <property type="term" value="F:nuclease activity"/>
    <property type="evidence" value="ECO:0007669"/>
    <property type="project" value="UniProtKB-KW"/>
</dbReference>
<dbReference type="FunFam" id="3.30.420.140:FF:000005">
    <property type="entry name" value="Putative pre-16S rRNA nuclease"/>
    <property type="match status" value="1"/>
</dbReference>
<accession>A0A7Z0D630</accession>
<comment type="function">
    <text evidence="5">Could be a nuclease involved in processing of the 5'-end of pre-16S rRNA.</text>
</comment>
<evidence type="ECO:0000256" key="2">
    <source>
        <dbReference type="ARBA" id="ARBA00022517"/>
    </source>
</evidence>
<dbReference type="Gene3D" id="3.30.420.140">
    <property type="entry name" value="YqgF/RNase H-like domain"/>
    <property type="match status" value="1"/>
</dbReference>
<keyword evidence="4 5" id="KW-0378">Hydrolase</keyword>